<organism evidence="3 4">
    <name type="scientific">Flavilitoribacter nigricans (strain ATCC 23147 / DSM 23189 / NBRC 102662 / NCIMB 1420 / SS-2)</name>
    <name type="common">Lewinella nigricans</name>
    <dbReference type="NCBI Taxonomy" id="1122177"/>
    <lineage>
        <taxon>Bacteria</taxon>
        <taxon>Pseudomonadati</taxon>
        <taxon>Bacteroidota</taxon>
        <taxon>Saprospiria</taxon>
        <taxon>Saprospirales</taxon>
        <taxon>Lewinellaceae</taxon>
        <taxon>Flavilitoribacter</taxon>
    </lineage>
</organism>
<accession>A0A2D0NGP0</accession>
<evidence type="ECO:0000313" key="3">
    <source>
        <dbReference type="EMBL" id="PHN07647.1"/>
    </source>
</evidence>
<dbReference type="GO" id="GO:0005829">
    <property type="term" value="C:cytosol"/>
    <property type="evidence" value="ECO:0007669"/>
    <property type="project" value="UniProtKB-ARBA"/>
</dbReference>
<evidence type="ECO:0000256" key="1">
    <source>
        <dbReference type="ARBA" id="ARBA00023002"/>
    </source>
</evidence>
<dbReference type="Pfam" id="PF00248">
    <property type="entry name" value="Aldo_ket_red"/>
    <property type="match status" value="1"/>
</dbReference>
<reference evidence="3 4" key="1">
    <citation type="submission" date="2017-10" db="EMBL/GenBank/DDBJ databases">
        <title>The draft genome sequence of Lewinella nigricans NBRC 102662.</title>
        <authorList>
            <person name="Wang K."/>
        </authorList>
    </citation>
    <scope>NUCLEOTIDE SEQUENCE [LARGE SCALE GENOMIC DNA]</scope>
    <source>
        <strain evidence="3 4">NBRC 102662</strain>
    </source>
</reference>
<evidence type="ECO:0000259" key="2">
    <source>
        <dbReference type="Pfam" id="PF00248"/>
    </source>
</evidence>
<keyword evidence="4" id="KW-1185">Reference proteome</keyword>
<dbReference type="PANTHER" id="PTHR43364:SF6">
    <property type="entry name" value="OXIDOREDUCTASE-RELATED"/>
    <property type="match status" value="1"/>
</dbReference>
<dbReference type="FunFam" id="3.20.20.100:FF:000004">
    <property type="entry name" value="Oxidoreductase, aldo/keto reductase"/>
    <property type="match status" value="1"/>
</dbReference>
<dbReference type="SUPFAM" id="SSF51430">
    <property type="entry name" value="NAD(P)-linked oxidoreductase"/>
    <property type="match status" value="1"/>
</dbReference>
<gene>
    <name evidence="3" type="ORF">CRP01_05985</name>
</gene>
<dbReference type="RefSeq" id="WP_099149095.1">
    <property type="nucleotide sequence ID" value="NZ_PDUD01000009.1"/>
</dbReference>
<dbReference type="Gene3D" id="3.20.20.100">
    <property type="entry name" value="NADP-dependent oxidoreductase domain"/>
    <property type="match status" value="1"/>
</dbReference>
<name>A0A2D0NGP0_FLAN2</name>
<dbReference type="GO" id="GO:0016491">
    <property type="term" value="F:oxidoreductase activity"/>
    <property type="evidence" value="ECO:0007669"/>
    <property type="project" value="UniProtKB-KW"/>
</dbReference>
<dbReference type="InterPro" id="IPR023210">
    <property type="entry name" value="NADP_OxRdtase_dom"/>
</dbReference>
<proteinExistence type="predicted"/>
<dbReference type="PANTHER" id="PTHR43364">
    <property type="entry name" value="NADH-SPECIFIC METHYLGLYOXAL REDUCTASE-RELATED"/>
    <property type="match status" value="1"/>
</dbReference>
<dbReference type="InterPro" id="IPR036812">
    <property type="entry name" value="NAD(P)_OxRdtase_dom_sf"/>
</dbReference>
<dbReference type="AlphaFoldDB" id="A0A2D0NGP0"/>
<dbReference type="InterPro" id="IPR050523">
    <property type="entry name" value="AKR_Detox_Biosynth"/>
</dbReference>
<sequence>MKSTPLGRTDLSIAPLVFGGNVFGWTIDEKQSYTILDKFLELGFDAIDTADIYSRWADGNSGGESETIIGKWMKERGNRKDITLITKVGGDMGKGQPDLSRDHILKSVDDSLLRLQTDHIDLYLTHFDDPNTPIEETLAAYETIIKAGKVRWIGASNLSPDRLDASIKFSEANNLPRYEVFQPEYNLYDREGYEDQLAKVCTQHELGVITYYALASGFLTGKYRGKQDLDKSVRGGKAEQYLDERGHHILQGLDQISEKHGVSQAAVALAWQMASPIVSAPISSATKISHLEAFKEAAELELTKEDIILLDNVSTYEKVKS</sequence>
<keyword evidence="1" id="KW-0560">Oxidoreductase</keyword>
<feature type="domain" description="NADP-dependent oxidoreductase" evidence="2">
    <location>
        <begin position="15"/>
        <end position="313"/>
    </location>
</feature>
<dbReference type="OrthoDB" id="9773828at2"/>
<dbReference type="Proteomes" id="UP000223913">
    <property type="component" value="Unassembled WGS sequence"/>
</dbReference>
<protein>
    <submittedName>
        <fullName evidence="3">Alcohol dehydrogenase</fullName>
    </submittedName>
</protein>
<comment type="caution">
    <text evidence="3">The sequence shown here is derived from an EMBL/GenBank/DDBJ whole genome shotgun (WGS) entry which is preliminary data.</text>
</comment>
<evidence type="ECO:0000313" key="4">
    <source>
        <dbReference type="Proteomes" id="UP000223913"/>
    </source>
</evidence>
<dbReference type="EMBL" id="PDUD01000009">
    <property type="protein sequence ID" value="PHN07647.1"/>
    <property type="molecule type" value="Genomic_DNA"/>
</dbReference>
<dbReference type="CDD" id="cd19081">
    <property type="entry name" value="AKR_AKR9C1"/>
    <property type="match status" value="1"/>
</dbReference>